<dbReference type="EC" id="2.4.99.12" evidence="4 12"/>
<evidence type="ECO:0000313" key="15">
    <source>
        <dbReference type="Proteomes" id="UP000076830"/>
    </source>
</evidence>
<comment type="function">
    <text evidence="12">Involved in lipopolysaccharide (LPS) biosynthesis. Catalyzes the transfer of 3-deoxy-D-manno-octulosonate (Kdo) residue(s) from CMP-Kdo to lipid IV(A), the tetraacyldisaccharide-1,4'-bisphosphate precursor of lipid A.</text>
</comment>
<accession>A0A160DVP3</accession>
<name>A0A160DVP3_9GAMM</name>
<dbReference type="GO" id="GO:0009245">
    <property type="term" value="P:lipid A biosynthetic process"/>
    <property type="evidence" value="ECO:0007669"/>
    <property type="project" value="TreeGrafter"/>
</dbReference>
<evidence type="ECO:0000313" key="14">
    <source>
        <dbReference type="EMBL" id="ANB18444.1"/>
    </source>
</evidence>
<sequence>MQRFFYTLTMYLLTPVILYRLAARGLRYPYYFERWRERFGFFPAPGIRDSIWIHAVSVGEVNAAVPLIEALMRRYADTRFVITTVTPTGSERVQNLFGDRVFHVYLPYDLTASIERFLERVRPRIIVIMETEIWPNLFMTCKDHGIPIVIANARLSARSLRGYGPIRPLVRRAVRNARFIAAQSAADAERLRQLGAPPQQMAVVGNLKFDMTVPAGAQEQGTEFRRHWGPDRPVWIAASTHEGEEMAVLEAHTIVLRRFPDALLLIAPRHPERFKPVAAACRSLGFTTATRSDNGQADPAAQCFVIDTMGELLRCYAAADVAFVGGSLVPIGGHNLLEAAALAKPVIVGPHTFNFAEVTEGLIDRGAAIRIESSEALGPAIVRLLAHEDERRSMGAAAHAAMERERGAVKRTMAIIETMLAERETAPGRPGPDAGPDR</sequence>
<keyword evidence="12" id="KW-0448">Lipopolysaccharide biosynthesis</keyword>
<evidence type="ECO:0000256" key="11">
    <source>
        <dbReference type="PIRSR" id="PIRSR639901-2"/>
    </source>
</evidence>
<dbReference type="FunFam" id="3.40.50.2000:FF:000032">
    <property type="entry name" value="3-deoxy-D-manno-octulosonic acid transferase"/>
    <property type="match status" value="1"/>
</dbReference>
<dbReference type="Proteomes" id="UP000076830">
    <property type="component" value="Chromosome"/>
</dbReference>
<dbReference type="NCBIfam" id="NF004388">
    <property type="entry name" value="PRK05749.1-4"/>
    <property type="match status" value="1"/>
</dbReference>
<evidence type="ECO:0000256" key="7">
    <source>
        <dbReference type="ARBA" id="ARBA00022968"/>
    </source>
</evidence>
<evidence type="ECO:0000256" key="8">
    <source>
        <dbReference type="ARBA" id="ARBA00031445"/>
    </source>
</evidence>
<feature type="active site" description="Proton acceptor" evidence="10">
    <location>
        <position position="60"/>
    </location>
</feature>
<evidence type="ECO:0000256" key="10">
    <source>
        <dbReference type="PIRSR" id="PIRSR639901-1"/>
    </source>
</evidence>
<dbReference type="EMBL" id="CP015249">
    <property type="protein sequence ID" value="ANB18444.1"/>
    <property type="molecule type" value="Genomic_DNA"/>
</dbReference>
<keyword evidence="7" id="KW-0735">Signal-anchor</keyword>
<dbReference type="STRING" id="1300342.I596_2436"/>
<dbReference type="KEGG" id="dko:I596_2436"/>
<dbReference type="GO" id="GO:0009244">
    <property type="term" value="P:lipopolysaccharide core region biosynthetic process"/>
    <property type="evidence" value="ECO:0007669"/>
    <property type="project" value="UniProtKB-UniRule"/>
</dbReference>
<comment type="pathway">
    <text evidence="2 12">Bacterial outer membrane biogenesis; LPS core biosynthesis.</text>
</comment>
<dbReference type="Gene3D" id="3.40.50.11720">
    <property type="entry name" value="3-Deoxy-D-manno-octulosonic-acid transferase, N-terminal domain"/>
    <property type="match status" value="1"/>
</dbReference>
<evidence type="ECO:0000256" key="5">
    <source>
        <dbReference type="ARBA" id="ARBA00019077"/>
    </source>
</evidence>
<dbReference type="PANTHER" id="PTHR42755">
    <property type="entry name" value="3-DEOXY-MANNO-OCTULOSONATE CYTIDYLYLTRANSFERASE"/>
    <property type="match status" value="1"/>
</dbReference>
<evidence type="ECO:0000256" key="9">
    <source>
        <dbReference type="ARBA" id="ARBA00049183"/>
    </source>
</evidence>
<gene>
    <name evidence="14" type="ORF">I596_2436</name>
</gene>
<feature type="site" description="Transition state stabilizer" evidence="11">
    <location>
        <position position="130"/>
    </location>
</feature>
<dbReference type="FunFam" id="3.40.50.11720:FF:000001">
    <property type="entry name" value="3-deoxy-D-manno-octulosonic acid transferase"/>
    <property type="match status" value="1"/>
</dbReference>
<keyword evidence="12" id="KW-0472">Membrane</keyword>
<comment type="subcellular location">
    <subcellularLocation>
        <location evidence="1">Cell inner membrane</location>
        <topology evidence="1">Single-pass membrane protein</topology>
        <orientation evidence="1">Cytoplasmic side</orientation>
    </subcellularLocation>
    <subcellularLocation>
        <location evidence="12">Cell membrane</location>
    </subcellularLocation>
</comment>
<dbReference type="Pfam" id="PF04413">
    <property type="entry name" value="Glycos_transf_N"/>
    <property type="match status" value="1"/>
</dbReference>
<comment type="catalytic activity">
    <reaction evidence="9 12">
        <text>lipid IVA (E. coli) + CMP-3-deoxy-beta-D-manno-octulosonate = alpha-Kdo-(2-&gt;6)-lipid IVA (E. coli) + CMP + H(+)</text>
        <dbReference type="Rhea" id="RHEA:28066"/>
        <dbReference type="ChEBI" id="CHEBI:15378"/>
        <dbReference type="ChEBI" id="CHEBI:58603"/>
        <dbReference type="ChEBI" id="CHEBI:60364"/>
        <dbReference type="ChEBI" id="CHEBI:60377"/>
        <dbReference type="ChEBI" id="CHEBI:85987"/>
        <dbReference type="EC" id="2.4.99.12"/>
    </reaction>
</comment>
<evidence type="ECO:0000256" key="4">
    <source>
        <dbReference type="ARBA" id="ARBA00012621"/>
    </source>
</evidence>
<feature type="site" description="Transition state stabilizer" evidence="11">
    <location>
        <position position="208"/>
    </location>
</feature>
<protein>
    <recommendedName>
        <fullName evidence="5 12">3-deoxy-D-manno-octulosonic acid transferase</fullName>
        <shortName evidence="12">Kdo transferase</shortName>
        <ecNumber evidence="4 12">2.4.99.12</ecNumber>
    </recommendedName>
    <alternativeName>
        <fullName evidence="8 12">Lipid IV(A) 3-deoxy-D-manno-octulosonic acid transferase</fullName>
    </alternativeName>
</protein>
<comment type="similarity">
    <text evidence="3">Belongs to the glycosyltransferase group 1 family. Glycosyltransferase 30 subfamily.</text>
</comment>
<evidence type="ECO:0000256" key="12">
    <source>
        <dbReference type="RuleBase" id="RU365103"/>
    </source>
</evidence>
<dbReference type="PANTHER" id="PTHR42755:SF1">
    <property type="entry name" value="3-DEOXY-D-MANNO-OCTULOSONIC ACID TRANSFERASE, MITOCHONDRIAL-RELATED"/>
    <property type="match status" value="1"/>
</dbReference>
<keyword evidence="7" id="KW-0812">Transmembrane</keyword>
<evidence type="ECO:0000259" key="13">
    <source>
        <dbReference type="Pfam" id="PF04413"/>
    </source>
</evidence>
<dbReference type="GO" id="GO:0043842">
    <property type="term" value="F:Kdo transferase activity"/>
    <property type="evidence" value="ECO:0007669"/>
    <property type="project" value="UniProtKB-EC"/>
</dbReference>
<dbReference type="PATRIC" id="fig|1300342.3.peg.2373"/>
<dbReference type="GO" id="GO:0005886">
    <property type="term" value="C:plasma membrane"/>
    <property type="evidence" value="ECO:0007669"/>
    <property type="project" value="UniProtKB-SubCell"/>
</dbReference>
<evidence type="ECO:0000256" key="6">
    <source>
        <dbReference type="ARBA" id="ARBA00022679"/>
    </source>
</evidence>
<proteinExistence type="inferred from homology"/>
<keyword evidence="15" id="KW-1185">Reference proteome</keyword>
<evidence type="ECO:0000256" key="1">
    <source>
        <dbReference type="ARBA" id="ARBA00004388"/>
    </source>
</evidence>
<evidence type="ECO:0000256" key="3">
    <source>
        <dbReference type="ARBA" id="ARBA00006380"/>
    </source>
</evidence>
<dbReference type="RefSeq" id="WP_223303818.1">
    <property type="nucleotide sequence ID" value="NZ_CP015249.1"/>
</dbReference>
<keyword evidence="12" id="KW-1003">Cell membrane</keyword>
<dbReference type="Gene3D" id="3.40.50.2000">
    <property type="entry name" value="Glycogen Phosphorylase B"/>
    <property type="match status" value="1"/>
</dbReference>
<dbReference type="InterPro" id="IPR039901">
    <property type="entry name" value="Kdotransferase"/>
</dbReference>
<keyword evidence="6 12" id="KW-0808">Transferase</keyword>
<dbReference type="AlphaFoldDB" id="A0A160DVP3"/>
<dbReference type="UniPathway" id="UPA00958"/>
<feature type="domain" description="3-deoxy-D-manno-octulosonic-acid transferase N-terminal" evidence="13">
    <location>
        <begin position="33"/>
        <end position="211"/>
    </location>
</feature>
<evidence type="ECO:0000256" key="2">
    <source>
        <dbReference type="ARBA" id="ARBA00004713"/>
    </source>
</evidence>
<organism evidence="14 15">
    <name type="scientific">Dokdonella koreensis DS-123</name>
    <dbReference type="NCBI Taxonomy" id="1300342"/>
    <lineage>
        <taxon>Bacteria</taxon>
        <taxon>Pseudomonadati</taxon>
        <taxon>Pseudomonadota</taxon>
        <taxon>Gammaproteobacteria</taxon>
        <taxon>Lysobacterales</taxon>
        <taxon>Rhodanobacteraceae</taxon>
        <taxon>Dokdonella</taxon>
    </lineage>
</organism>
<reference evidence="14 15" key="1">
    <citation type="submission" date="2016-04" db="EMBL/GenBank/DDBJ databases">
        <title>Complete genome sequence of Dokdonella koreensis DS-123T.</title>
        <authorList>
            <person name="Kim J.F."/>
            <person name="Lee H."/>
            <person name="Kwak M.-J."/>
        </authorList>
    </citation>
    <scope>NUCLEOTIDE SEQUENCE [LARGE SCALE GENOMIC DNA]</scope>
    <source>
        <strain evidence="14 15">DS-123</strain>
    </source>
</reference>
<dbReference type="InterPro" id="IPR007507">
    <property type="entry name" value="Glycos_transf_N"/>
</dbReference>
<dbReference type="SUPFAM" id="SSF53756">
    <property type="entry name" value="UDP-Glycosyltransferase/glycogen phosphorylase"/>
    <property type="match status" value="1"/>
</dbReference>
<dbReference type="InterPro" id="IPR038107">
    <property type="entry name" value="Glycos_transf_N_sf"/>
</dbReference>